<dbReference type="AlphaFoldDB" id="A0A1Y1Z8W8"/>
<sequence>MKAVYYAFSIIALFPLQALLVAIHSLPYLEHGHKYTSFETDVAAVPGYSPDITFYMATGWDNGYLGMQVGNKDRRFLFSLWDGEQDAEVVEICEKCESSGFAHEGTGRHIWLVYPWVDGHKYRFKVDYHRDGDYNVYTGSVKITDQWEKLGVLRVSSPKDNGLGYFYQFLENWLGDKSQPRTGLYSSQCYRVEGDDFCYPCLGTTINYTKPRYRPEVGFLSWGAGYNKEHNGVWMSINGPLDNPYNNNIKEHARFPYDQCNIEY</sequence>
<name>A0A1Y1Z8W8_9FUNG</name>
<dbReference type="Pfam" id="PF11958">
    <property type="entry name" value="DUF3472"/>
    <property type="match status" value="1"/>
</dbReference>
<organism evidence="2 3">
    <name type="scientific">Basidiobolus meristosporus CBS 931.73</name>
    <dbReference type="NCBI Taxonomy" id="1314790"/>
    <lineage>
        <taxon>Eukaryota</taxon>
        <taxon>Fungi</taxon>
        <taxon>Fungi incertae sedis</taxon>
        <taxon>Zoopagomycota</taxon>
        <taxon>Entomophthoromycotina</taxon>
        <taxon>Basidiobolomycetes</taxon>
        <taxon>Basidiobolales</taxon>
        <taxon>Basidiobolaceae</taxon>
        <taxon>Basidiobolus</taxon>
    </lineage>
</organism>
<evidence type="ECO:0000313" key="2">
    <source>
        <dbReference type="EMBL" id="ORY06691.1"/>
    </source>
</evidence>
<keyword evidence="3" id="KW-1185">Reference proteome</keyword>
<accession>A0A1Y1Z8W8</accession>
<dbReference type="InterPro" id="IPR021862">
    <property type="entry name" value="DUF3472"/>
</dbReference>
<keyword evidence="1" id="KW-1133">Transmembrane helix</keyword>
<proteinExistence type="predicted"/>
<dbReference type="OrthoDB" id="6338748at2759"/>
<evidence type="ECO:0000256" key="1">
    <source>
        <dbReference type="SAM" id="Phobius"/>
    </source>
</evidence>
<protein>
    <recommendedName>
        <fullName evidence="4">DUF5077 domain-containing protein</fullName>
    </recommendedName>
</protein>
<keyword evidence="1" id="KW-0812">Transmembrane</keyword>
<dbReference type="EMBL" id="MCFE01000014">
    <property type="protein sequence ID" value="ORY06691.1"/>
    <property type="molecule type" value="Genomic_DNA"/>
</dbReference>
<gene>
    <name evidence="2" type="ORF">K493DRAFT_295833</name>
</gene>
<keyword evidence="1" id="KW-0472">Membrane</keyword>
<dbReference type="Proteomes" id="UP000193498">
    <property type="component" value="Unassembled WGS sequence"/>
</dbReference>
<feature type="transmembrane region" description="Helical" evidence="1">
    <location>
        <begin position="6"/>
        <end position="29"/>
    </location>
</feature>
<dbReference type="InParanoid" id="A0A1Y1Z8W8"/>
<comment type="caution">
    <text evidence="2">The sequence shown here is derived from an EMBL/GenBank/DDBJ whole genome shotgun (WGS) entry which is preliminary data.</text>
</comment>
<reference evidence="2 3" key="1">
    <citation type="submission" date="2016-07" db="EMBL/GenBank/DDBJ databases">
        <title>Pervasive Adenine N6-methylation of Active Genes in Fungi.</title>
        <authorList>
            <consortium name="DOE Joint Genome Institute"/>
            <person name="Mondo S.J."/>
            <person name="Dannebaum R.O."/>
            <person name="Kuo R.C."/>
            <person name="Labutti K."/>
            <person name="Haridas S."/>
            <person name="Kuo A."/>
            <person name="Salamov A."/>
            <person name="Ahrendt S.R."/>
            <person name="Lipzen A."/>
            <person name="Sullivan W."/>
            <person name="Andreopoulos W.B."/>
            <person name="Clum A."/>
            <person name="Lindquist E."/>
            <person name="Daum C."/>
            <person name="Ramamoorthy G.K."/>
            <person name="Gryganskyi A."/>
            <person name="Culley D."/>
            <person name="Magnuson J.K."/>
            <person name="James T.Y."/>
            <person name="O'Malley M.A."/>
            <person name="Stajich J.E."/>
            <person name="Spatafora J.W."/>
            <person name="Visel A."/>
            <person name="Grigoriev I.V."/>
        </authorList>
    </citation>
    <scope>NUCLEOTIDE SEQUENCE [LARGE SCALE GENOMIC DNA]</scope>
    <source>
        <strain evidence="2 3">CBS 931.73</strain>
    </source>
</reference>
<evidence type="ECO:0008006" key="4">
    <source>
        <dbReference type="Google" id="ProtNLM"/>
    </source>
</evidence>
<evidence type="ECO:0000313" key="3">
    <source>
        <dbReference type="Proteomes" id="UP000193498"/>
    </source>
</evidence>